<sequence length="93" mass="10404">MCCLGCCRAADLGTHDYCLDCDPNPCCTTGYSQDWPVASDSEETRKFIPRNDNKENKPAKDEARRSNEKDKSRPSVKDSTMGQGRVEDEKRAA</sequence>
<feature type="region of interest" description="Disordered" evidence="1">
    <location>
        <begin position="35"/>
        <end position="93"/>
    </location>
</feature>
<keyword evidence="3" id="KW-1185">Reference proteome</keyword>
<dbReference type="HOGENOM" id="CLU_2399161_0_0_1"/>
<evidence type="ECO:0000313" key="3">
    <source>
        <dbReference type="Proteomes" id="UP000029964"/>
    </source>
</evidence>
<comment type="caution">
    <text evidence="2">The sequence shown here is derived from an EMBL/GenBank/DDBJ whole genome shotgun (WGS) entry which is preliminary data.</text>
</comment>
<organism evidence="2 3">
    <name type="scientific">Hapsidospora chrysogenum (strain ATCC 11550 / CBS 779.69 / DSM 880 / IAM 14645 / JCM 23072 / IMI 49137)</name>
    <name type="common">Acremonium chrysogenum</name>
    <dbReference type="NCBI Taxonomy" id="857340"/>
    <lineage>
        <taxon>Eukaryota</taxon>
        <taxon>Fungi</taxon>
        <taxon>Dikarya</taxon>
        <taxon>Ascomycota</taxon>
        <taxon>Pezizomycotina</taxon>
        <taxon>Sordariomycetes</taxon>
        <taxon>Hypocreomycetidae</taxon>
        <taxon>Hypocreales</taxon>
        <taxon>Bionectriaceae</taxon>
        <taxon>Hapsidospora</taxon>
    </lineage>
</organism>
<dbReference type="AlphaFoldDB" id="A0A086T226"/>
<name>A0A086T226_HAPC1</name>
<evidence type="ECO:0000256" key="1">
    <source>
        <dbReference type="SAM" id="MobiDB-lite"/>
    </source>
</evidence>
<protein>
    <submittedName>
        <fullName evidence="2">Uncharacterized protein</fullName>
    </submittedName>
</protein>
<proteinExistence type="predicted"/>
<evidence type="ECO:0000313" key="2">
    <source>
        <dbReference type="EMBL" id="KFH43408.1"/>
    </source>
</evidence>
<dbReference type="Proteomes" id="UP000029964">
    <property type="component" value="Unassembled WGS sequence"/>
</dbReference>
<feature type="compositionally biased region" description="Basic and acidic residues" evidence="1">
    <location>
        <begin position="42"/>
        <end position="76"/>
    </location>
</feature>
<dbReference type="EMBL" id="JPKY01000070">
    <property type="protein sequence ID" value="KFH43408.1"/>
    <property type="molecule type" value="Genomic_DNA"/>
</dbReference>
<accession>A0A086T226</accession>
<dbReference type="OrthoDB" id="4927519at2759"/>
<reference evidence="3" key="1">
    <citation type="journal article" date="2014" name="Genome Announc.">
        <title>Genome sequence and annotation of Acremonium chrysogenum, producer of the beta-lactam antibiotic cephalosporin C.</title>
        <authorList>
            <person name="Terfehr D."/>
            <person name="Dahlmann T.A."/>
            <person name="Specht T."/>
            <person name="Zadra I."/>
            <person name="Kuernsteiner H."/>
            <person name="Kueck U."/>
        </authorList>
    </citation>
    <scope>NUCLEOTIDE SEQUENCE [LARGE SCALE GENOMIC DNA]</scope>
    <source>
        <strain evidence="3">ATCC 11550 / CBS 779.69 / DSM 880 / IAM 14645 / JCM 23072 / IMI 49137</strain>
    </source>
</reference>
<gene>
    <name evidence="2" type="ORF">ACRE_058530</name>
</gene>